<evidence type="ECO:0000313" key="2">
    <source>
        <dbReference type="Proteomes" id="UP000325292"/>
    </source>
</evidence>
<dbReference type="Gene3D" id="2.60.40.420">
    <property type="entry name" value="Cupredoxins - blue copper proteins"/>
    <property type="match status" value="1"/>
</dbReference>
<proteinExistence type="predicted"/>
<accession>A0ABN5GXQ3</accession>
<protein>
    <submittedName>
        <fullName evidence="1">Uncharacterized protein</fullName>
    </submittedName>
</protein>
<dbReference type="PROSITE" id="PS51318">
    <property type="entry name" value="TAT"/>
    <property type="match status" value="1"/>
</dbReference>
<dbReference type="InterPro" id="IPR008972">
    <property type="entry name" value="Cupredoxin"/>
</dbReference>
<organism evidence="1 2">
    <name type="scientific">Sulfobacillus thermotolerans</name>
    <dbReference type="NCBI Taxonomy" id="338644"/>
    <lineage>
        <taxon>Bacteria</taxon>
        <taxon>Bacillati</taxon>
        <taxon>Bacillota</taxon>
        <taxon>Clostridia</taxon>
        <taxon>Eubacteriales</taxon>
        <taxon>Clostridiales Family XVII. Incertae Sedis</taxon>
        <taxon>Sulfobacillus</taxon>
    </lineage>
</organism>
<dbReference type="Proteomes" id="UP000325292">
    <property type="component" value="Chromosome"/>
</dbReference>
<dbReference type="SUPFAM" id="SSF49503">
    <property type="entry name" value="Cupredoxins"/>
    <property type="match status" value="1"/>
</dbReference>
<reference evidence="1 2" key="1">
    <citation type="journal article" date="2019" name="Sci. Rep.">
        <title>Sulfobacillus thermotolerans: new insights into resistance and metabolic capacities of acidophilic chemolithotrophs.</title>
        <authorList>
            <person name="Panyushkina A.E."/>
            <person name="Babenko V.V."/>
            <person name="Nikitina A.S."/>
            <person name="Selezneva O.V."/>
            <person name="Tsaplina I.A."/>
            <person name="Letarova M.A."/>
            <person name="Kostryukova E.S."/>
            <person name="Letarov A.V."/>
        </authorList>
    </citation>
    <scope>NUCLEOTIDE SEQUENCE [LARGE SCALE GENOMIC DNA]</scope>
    <source>
        <strain evidence="1 2">Kr1</strain>
    </source>
</reference>
<gene>
    <name evidence="1" type="ORF">BXT84_02275</name>
</gene>
<name>A0ABN5GXQ3_9FIRM</name>
<dbReference type="InterPro" id="IPR006311">
    <property type="entry name" value="TAT_signal"/>
</dbReference>
<dbReference type="EMBL" id="CP019454">
    <property type="protein sequence ID" value="AUW92912.1"/>
    <property type="molecule type" value="Genomic_DNA"/>
</dbReference>
<keyword evidence="2" id="KW-1185">Reference proteome</keyword>
<evidence type="ECO:0000313" key="1">
    <source>
        <dbReference type="EMBL" id="AUW92912.1"/>
    </source>
</evidence>
<sequence length="212" mass="24050">MTMSQPHEPTGIMEQTWSRRQLLWGGAGLAATAAAAIFGKQAIVNVARDVFGSPVMSGKINLYQFDYYFVPNYMTWRVGDKLEVTLQNQSHTHWHEWTIGRHLNMDYFQAFGEMDADAWAIDFWQDVDVTLSDPYKIDNFVPNTAHVTYVGPKGPYQIQSGGDFSPTIQPNGSLKLTFTVPNKPGIWYYGCFVQEFIHYRDGMQGIINILPA</sequence>